<dbReference type="InterPro" id="IPR009112">
    <property type="entry name" value="GTP_CycHdrlase_I_reg"/>
</dbReference>
<reference evidence="1 2" key="1">
    <citation type="submission" date="2023-11" db="EMBL/GenBank/DDBJ databases">
        <title>Halocaridina rubra genome assembly.</title>
        <authorList>
            <person name="Smith C."/>
        </authorList>
    </citation>
    <scope>NUCLEOTIDE SEQUENCE [LARGE SCALE GENOMIC DNA]</scope>
    <source>
        <strain evidence="1">EP-1</strain>
        <tissue evidence="1">Whole</tissue>
    </source>
</reference>
<dbReference type="Pfam" id="PF06399">
    <property type="entry name" value="GFRP"/>
    <property type="match status" value="1"/>
</dbReference>
<protein>
    <submittedName>
        <fullName evidence="1">Uncharacterized protein</fullName>
    </submittedName>
</protein>
<name>A0AAN9ADC4_HALRR</name>
<dbReference type="InterPro" id="IPR036717">
    <property type="entry name" value="GFRP_sf"/>
</dbReference>
<organism evidence="1 2">
    <name type="scientific">Halocaridina rubra</name>
    <name type="common">Hawaiian red shrimp</name>
    <dbReference type="NCBI Taxonomy" id="373956"/>
    <lineage>
        <taxon>Eukaryota</taxon>
        <taxon>Metazoa</taxon>
        <taxon>Ecdysozoa</taxon>
        <taxon>Arthropoda</taxon>
        <taxon>Crustacea</taxon>
        <taxon>Multicrustacea</taxon>
        <taxon>Malacostraca</taxon>
        <taxon>Eumalacostraca</taxon>
        <taxon>Eucarida</taxon>
        <taxon>Decapoda</taxon>
        <taxon>Pleocyemata</taxon>
        <taxon>Caridea</taxon>
        <taxon>Atyoidea</taxon>
        <taxon>Atyidae</taxon>
        <taxon>Halocaridina</taxon>
    </lineage>
</organism>
<dbReference type="Gene3D" id="3.30.1410.10">
    <property type="entry name" value="GTP cyclohydrolase I feedback regulatory protein GFRP"/>
    <property type="match status" value="1"/>
</dbReference>
<sequence>MERSKQLSSCSGRIYFHTPSYEEISYDLLQYQDSGPTNVGDSESDSELMAYLGAVKITEPGKN</sequence>
<dbReference type="SUPFAM" id="SSF69761">
    <property type="entry name" value="GTP cyclohydrolase I feedback regulatory protein, GFRP"/>
    <property type="match status" value="1"/>
</dbReference>
<evidence type="ECO:0000313" key="1">
    <source>
        <dbReference type="EMBL" id="KAK7083904.1"/>
    </source>
</evidence>
<dbReference type="Proteomes" id="UP001381693">
    <property type="component" value="Unassembled WGS sequence"/>
</dbReference>
<proteinExistence type="predicted"/>
<accession>A0AAN9ADC4</accession>
<comment type="caution">
    <text evidence="1">The sequence shown here is derived from an EMBL/GenBank/DDBJ whole genome shotgun (WGS) entry which is preliminary data.</text>
</comment>
<dbReference type="EMBL" id="JAXCGZ010002431">
    <property type="protein sequence ID" value="KAK7083904.1"/>
    <property type="molecule type" value="Genomic_DNA"/>
</dbReference>
<evidence type="ECO:0000313" key="2">
    <source>
        <dbReference type="Proteomes" id="UP001381693"/>
    </source>
</evidence>
<dbReference type="AlphaFoldDB" id="A0AAN9ADC4"/>
<gene>
    <name evidence="1" type="ORF">SK128_023773</name>
</gene>
<keyword evidence="2" id="KW-1185">Reference proteome</keyword>
<dbReference type="GO" id="GO:0009890">
    <property type="term" value="P:negative regulation of biosynthetic process"/>
    <property type="evidence" value="ECO:0007669"/>
    <property type="project" value="InterPro"/>
</dbReference>